<dbReference type="SUPFAM" id="SSF53822">
    <property type="entry name" value="Periplasmic binding protein-like I"/>
    <property type="match status" value="1"/>
</dbReference>
<dbReference type="RefSeq" id="WP_069364467.1">
    <property type="nucleotide sequence ID" value="NZ_CP012502.1"/>
</dbReference>
<evidence type="ECO:0000259" key="4">
    <source>
        <dbReference type="PROSITE" id="PS50932"/>
    </source>
</evidence>
<dbReference type="STRING" id="632773.BBEV_1000"/>
<dbReference type="CDD" id="cd06286">
    <property type="entry name" value="PBP1_CcpB-like"/>
    <property type="match status" value="1"/>
</dbReference>
<dbReference type="EMBL" id="CP012502">
    <property type="protein sequence ID" value="AOM82369.1"/>
    <property type="molecule type" value="Genomic_DNA"/>
</dbReference>
<dbReference type="AlphaFoldDB" id="A0A1D7QTQ4"/>
<dbReference type="Gene3D" id="3.40.50.2300">
    <property type="match status" value="2"/>
</dbReference>
<dbReference type="InterPro" id="IPR028082">
    <property type="entry name" value="Peripla_BP_I"/>
</dbReference>
<dbReference type="SUPFAM" id="SSF47413">
    <property type="entry name" value="lambda repressor-like DNA-binding domains"/>
    <property type="match status" value="1"/>
</dbReference>
<dbReference type="GO" id="GO:0000976">
    <property type="term" value="F:transcription cis-regulatory region binding"/>
    <property type="evidence" value="ECO:0007669"/>
    <property type="project" value="TreeGrafter"/>
</dbReference>
<dbReference type="InterPro" id="IPR000843">
    <property type="entry name" value="HTH_LacI"/>
</dbReference>
<dbReference type="SMART" id="SM00354">
    <property type="entry name" value="HTH_LACI"/>
    <property type="match status" value="1"/>
</dbReference>
<dbReference type="PATRIC" id="fig|632773.3.peg.1063"/>
<dbReference type="PROSITE" id="PS50932">
    <property type="entry name" value="HTH_LACI_2"/>
    <property type="match status" value="1"/>
</dbReference>
<keyword evidence="1" id="KW-0805">Transcription regulation</keyword>
<organism evidence="5 6">
    <name type="scientific">Salisediminibacterium beveridgei</name>
    <dbReference type="NCBI Taxonomy" id="632773"/>
    <lineage>
        <taxon>Bacteria</taxon>
        <taxon>Bacillati</taxon>
        <taxon>Bacillota</taxon>
        <taxon>Bacilli</taxon>
        <taxon>Bacillales</taxon>
        <taxon>Bacillaceae</taxon>
        <taxon>Salisediminibacterium</taxon>
    </lineage>
</organism>
<gene>
    <name evidence="5" type="primary">ntdR</name>
    <name evidence="5" type="ORF">BBEV_1000</name>
</gene>
<evidence type="ECO:0000256" key="3">
    <source>
        <dbReference type="ARBA" id="ARBA00023163"/>
    </source>
</evidence>
<dbReference type="InterPro" id="IPR010982">
    <property type="entry name" value="Lambda_DNA-bd_dom_sf"/>
</dbReference>
<accession>A0A1D7QTQ4</accession>
<keyword evidence="3" id="KW-0804">Transcription</keyword>
<evidence type="ECO:0000256" key="2">
    <source>
        <dbReference type="ARBA" id="ARBA00023125"/>
    </source>
</evidence>
<dbReference type="OrthoDB" id="9798934at2"/>
<reference evidence="5 6" key="1">
    <citation type="submission" date="2015-08" db="EMBL/GenBank/DDBJ databases">
        <title>The complete genome sequence of Bacillus beveridgei MLTeJB.</title>
        <authorList>
            <person name="Hanson T.E."/>
            <person name="Mesa C."/>
            <person name="Basesman S.M."/>
            <person name="Oremland R.S."/>
        </authorList>
    </citation>
    <scope>NUCLEOTIDE SEQUENCE [LARGE SCALE GENOMIC DNA]</scope>
    <source>
        <strain evidence="5 6">MLTeJB</strain>
    </source>
</reference>
<dbReference type="KEGG" id="bbev:BBEV_1000"/>
<dbReference type="Proteomes" id="UP000094463">
    <property type="component" value="Chromosome"/>
</dbReference>
<keyword evidence="6" id="KW-1185">Reference proteome</keyword>
<evidence type="ECO:0000313" key="5">
    <source>
        <dbReference type="EMBL" id="AOM82369.1"/>
    </source>
</evidence>
<sequence>MATIKEVAKRTGMSPTTVSRVINNHPYVDDKKRKIVLEAMDELGYVPNSSARRLRGQKTNTIAVIISRIVNPFFSHLVDAMEMIAGERGYQLILCDSRLDKERELRHLELLKAKQVDGVILASLQNDWETIKPFTKYGPIVMCNEYDRRAEVPMVRCNQLEGGYIGTRHLIDKGHTKIAYAGGADRIELTRDRWHGFQKAMEESGLTIPQEWTFPSFYGIEDGKNIFHRIYAMQDGPTAIFAGGDEVAAGIIKEAKRFHCRVPDDLAVVGYDDQPLASLIDPGITTIHQPMQLMGTRAMEIMVDMIKNQRNVTFREDILPLELVIRQST</sequence>
<dbReference type="Pfam" id="PF00356">
    <property type="entry name" value="LacI"/>
    <property type="match status" value="1"/>
</dbReference>
<dbReference type="Pfam" id="PF13377">
    <property type="entry name" value="Peripla_BP_3"/>
    <property type="match status" value="1"/>
</dbReference>
<dbReference type="PANTHER" id="PTHR30146">
    <property type="entry name" value="LACI-RELATED TRANSCRIPTIONAL REPRESSOR"/>
    <property type="match status" value="1"/>
</dbReference>
<dbReference type="InterPro" id="IPR046335">
    <property type="entry name" value="LacI/GalR-like_sensor"/>
</dbReference>
<protein>
    <submittedName>
        <fullName evidence="5">Transcriptional regulator, LacI family</fullName>
    </submittedName>
</protein>
<dbReference type="PANTHER" id="PTHR30146:SF136">
    <property type="entry name" value="NTD BIOSYNTHESIS OPERON REGULATOR NTDR"/>
    <property type="match status" value="1"/>
</dbReference>
<dbReference type="Gene3D" id="1.10.260.40">
    <property type="entry name" value="lambda repressor-like DNA-binding domains"/>
    <property type="match status" value="1"/>
</dbReference>
<evidence type="ECO:0000256" key="1">
    <source>
        <dbReference type="ARBA" id="ARBA00023015"/>
    </source>
</evidence>
<keyword evidence="2" id="KW-0238">DNA-binding</keyword>
<name>A0A1D7QTQ4_9BACI</name>
<dbReference type="CDD" id="cd01392">
    <property type="entry name" value="HTH_LacI"/>
    <property type="match status" value="1"/>
</dbReference>
<evidence type="ECO:0000313" key="6">
    <source>
        <dbReference type="Proteomes" id="UP000094463"/>
    </source>
</evidence>
<dbReference type="GO" id="GO:0003700">
    <property type="term" value="F:DNA-binding transcription factor activity"/>
    <property type="evidence" value="ECO:0007669"/>
    <property type="project" value="TreeGrafter"/>
</dbReference>
<proteinExistence type="predicted"/>
<feature type="domain" description="HTH lacI-type" evidence="4">
    <location>
        <begin position="2"/>
        <end position="56"/>
    </location>
</feature>